<dbReference type="eggNOG" id="KOG1623">
    <property type="taxonomic scope" value="Eukaryota"/>
</dbReference>
<dbReference type="PANTHER" id="PTHR10791">
    <property type="entry name" value="RAG1-ACTIVATING PROTEIN 1"/>
    <property type="match status" value="1"/>
</dbReference>
<evidence type="ECO:0000256" key="2">
    <source>
        <dbReference type="ARBA" id="ARBA00007809"/>
    </source>
</evidence>
<keyword evidence="7 9" id="KW-1133">Transmembrane helix</keyword>
<dbReference type="Gene3D" id="1.20.1280.290">
    <property type="match status" value="2"/>
</dbReference>
<feature type="transmembrane region" description="Helical" evidence="9">
    <location>
        <begin position="65"/>
        <end position="88"/>
    </location>
</feature>
<evidence type="ECO:0000256" key="10">
    <source>
        <dbReference type="SAM" id="MobiDB-lite"/>
    </source>
</evidence>
<keyword evidence="4 9" id="KW-0762">Sugar transport</keyword>
<evidence type="ECO:0000256" key="9">
    <source>
        <dbReference type="RuleBase" id="RU910715"/>
    </source>
</evidence>
<dbReference type="EMBL" id="KI394661">
    <property type="protein sequence ID" value="ERN02154.1"/>
    <property type="molecule type" value="Genomic_DNA"/>
</dbReference>
<dbReference type="FunFam" id="1.20.1280.290:FF:000001">
    <property type="entry name" value="Bidirectional sugar transporter SWEET"/>
    <property type="match status" value="1"/>
</dbReference>
<dbReference type="GO" id="GO:0012505">
    <property type="term" value="C:endomembrane system"/>
    <property type="evidence" value="ECO:0007669"/>
    <property type="project" value="UniProtKB-SubCell"/>
</dbReference>
<evidence type="ECO:0000256" key="4">
    <source>
        <dbReference type="ARBA" id="ARBA00022597"/>
    </source>
</evidence>
<dbReference type="InterPro" id="IPR047664">
    <property type="entry name" value="SWEET"/>
</dbReference>
<name>W1P3E6_AMBTC</name>
<dbReference type="PANTHER" id="PTHR10791:SF142">
    <property type="entry name" value="BIDIRECTIONAL SUGAR TRANSPORTER SWEET16"/>
    <property type="match status" value="1"/>
</dbReference>
<keyword evidence="12" id="KW-1185">Reference proteome</keyword>
<comment type="function">
    <text evidence="9">Mediates both low-affinity uptake and efflux of sugar across the membrane.</text>
</comment>
<dbReference type="Gramene" id="ERN02154">
    <property type="protein sequence ID" value="ERN02154"/>
    <property type="gene ID" value="AMTR_s00045p00186460"/>
</dbReference>
<dbReference type="HOGENOM" id="CLU_048643_4_1_1"/>
<proteinExistence type="inferred from homology"/>
<accession>W1P3E6</accession>
<dbReference type="Proteomes" id="UP000017836">
    <property type="component" value="Unassembled WGS sequence"/>
</dbReference>
<dbReference type="FunFam" id="1.20.1280.290:FF:000002">
    <property type="entry name" value="Bidirectional sugar transporter SWEET"/>
    <property type="match status" value="1"/>
</dbReference>
<evidence type="ECO:0000313" key="11">
    <source>
        <dbReference type="EMBL" id="ERN02154.1"/>
    </source>
</evidence>
<organism evidence="11 12">
    <name type="scientific">Amborella trichopoda</name>
    <dbReference type="NCBI Taxonomy" id="13333"/>
    <lineage>
        <taxon>Eukaryota</taxon>
        <taxon>Viridiplantae</taxon>
        <taxon>Streptophyta</taxon>
        <taxon>Embryophyta</taxon>
        <taxon>Tracheophyta</taxon>
        <taxon>Spermatophyta</taxon>
        <taxon>Magnoliopsida</taxon>
        <taxon>Amborellales</taxon>
        <taxon>Amborellaceae</taxon>
        <taxon>Amborella</taxon>
    </lineage>
</organism>
<keyword evidence="6" id="KW-0677">Repeat</keyword>
<feature type="transmembrane region" description="Helical" evidence="9">
    <location>
        <begin position="6"/>
        <end position="27"/>
    </location>
</feature>
<dbReference type="InterPro" id="IPR004316">
    <property type="entry name" value="SWEET_rpt"/>
</dbReference>
<feature type="compositionally biased region" description="Basic and acidic residues" evidence="10">
    <location>
        <begin position="260"/>
        <end position="271"/>
    </location>
</feature>
<evidence type="ECO:0000256" key="1">
    <source>
        <dbReference type="ARBA" id="ARBA00004127"/>
    </source>
</evidence>
<keyword evidence="5 9" id="KW-0812">Transmembrane</keyword>
<dbReference type="OMA" id="VEFRFGM"/>
<feature type="region of interest" description="Disordered" evidence="10">
    <location>
        <begin position="250"/>
        <end position="271"/>
    </location>
</feature>
<comment type="subcellular location">
    <subcellularLocation>
        <location evidence="9">Cell membrane</location>
        <topology evidence="9">Multi-pass membrane protein</topology>
    </subcellularLocation>
    <subcellularLocation>
        <location evidence="1">Endomembrane system</location>
        <topology evidence="1">Multi-pass membrane protein</topology>
    </subcellularLocation>
</comment>
<feature type="transmembrane region" description="Helical" evidence="9">
    <location>
        <begin position="100"/>
        <end position="122"/>
    </location>
</feature>
<dbReference type="Pfam" id="PF03083">
    <property type="entry name" value="MtN3_slv"/>
    <property type="match status" value="2"/>
</dbReference>
<evidence type="ECO:0000313" key="12">
    <source>
        <dbReference type="Proteomes" id="UP000017836"/>
    </source>
</evidence>
<evidence type="ECO:0000256" key="7">
    <source>
        <dbReference type="ARBA" id="ARBA00022989"/>
    </source>
</evidence>
<protein>
    <recommendedName>
        <fullName evidence="9">Bidirectional sugar transporter SWEET</fullName>
    </recommendedName>
</protein>
<feature type="transmembrane region" description="Helical" evidence="9">
    <location>
        <begin position="183"/>
        <end position="204"/>
    </location>
</feature>
<comment type="similarity">
    <text evidence="2 9">Belongs to the SWEET sugar transporter family.</text>
</comment>
<keyword evidence="3 9" id="KW-0813">Transport</keyword>
<dbReference type="GO" id="GO:0016020">
    <property type="term" value="C:membrane"/>
    <property type="evidence" value="ECO:0000318"/>
    <property type="project" value="GO_Central"/>
</dbReference>
<evidence type="ECO:0000256" key="8">
    <source>
        <dbReference type="ARBA" id="ARBA00023136"/>
    </source>
</evidence>
<keyword evidence="8 9" id="KW-0472">Membrane</keyword>
<feature type="transmembrane region" description="Helical" evidence="9">
    <location>
        <begin position="159"/>
        <end position="177"/>
    </location>
</feature>
<evidence type="ECO:0000256" key="3">
    <source>
        <dbReference type="ARBA" id="ARBA00022448"/>
    </source>
</evidence>
<dbReference type="GO" id="GO:0005886">
    <property type="term" value="C:plasma membrane"/>
    <property type="evidence" value="ECO:0007669"/>
    <property type="project" value="UniProtKB-SubCell"/>
</dbReference>
<gene>
    <name evidence="11" type="ORF">AMTR_s00045p00186460</name>
</gene>
<sequence>MEDLSFFFGILGNVISILVFASPIGTFQRVVKKKSTENFKGLPFVCTLLSTSLWSYYGLLKPGGLLVLTVNGVGVAMEAIYVSLFLFYAPKNVKVKTAMLVLVLNVGFLGLVIMVTMLLLHAPLRLQVVGFLSAALTLGMYASPMAVMRRVIVTKSVEYMPFFLFLNGGVWFLYSLLVGDFFIGVPNGIGFILGATQLIVYAVYRNSKSTDQKPDMEELDTKHCFEIEMPRTDKNLEKAEDNSIENVNLHKTSTGFTRGGEGETARARDEV</sequence>
<evidence type="ECO:0000256" key="5">
    <source>
        <dbReference type="ARBA" id="ARBA00022692"/>
    </source>
</evidence>
<feature type="transmembrane region" description="Helical" evidence="9">
    <location>
        <begin position="128"/>
        <end position="147"/>
    </location>
</feature>
<dbReference type="GO" id="GO:0051119">
    <property type="term" value="F:sugar transmembrane transporter activity"/>
    <property type="evidence" value="ECO:0000318"/>
    <property type="project" value="GO_Central"/>
</dbReference>
<dbReference type="GO" id="GO:0008643">
    <property type="term" value="P:carbohydrate transport"/>
    <property type="evidence" value="ECO:0000318"/>
    <property type="project" value="GO_Central"/>
</dbReference>
<evidence type="ECO:0000256" key="6">
    <source>
        <dbReference type="ARBA" id="ARBA00022737"/>
    </source>
</evidence>
<feature type="transmembrane region" description="Helical" evidence="9">
    <location>
        <begin position="39"/>
        <end position="59"/>
    </location>
</feature>
<dbReference type="AlphaFoldDB" id="W1P3E6"/>
<reference evidence="12" key="1">
    <citation type="journal article" date="2013" name="Science">
        <title>The Amborella genome and the evolution of flowering plants.</title>
        <authorList>
            <consortium name="Amborella Genome Project"/>
        </authorList>
    </citation>
    <scope>NUCLEOTIDE SEQUENCE [LARGE SCALE GENOMIC DNA]</scope>
</reference>